<comment type="cofactor">
    <cofactor evidence="1">
        <name>Zn(2+)</name>
        <dbReference type="ChEBI" id="CHEBI:29105"/>
    </cofactor>
</comment>
<keyword evidence="10" id="KW-1185">Reference proteome</keyword>
<dbReference type="EMBL" id="JAQOMS010000002">
    <property type="protein sequence ID" value="MDC2890886.1"/>
    <property type="molecule type" value="Genomic_DNA"/>
</dbReference>
<comment type="similarity">
    <text evidence="2">Belongs to the peptidase M16 family.</text>
</comment>
<dbReference type="PANTHER" id="PTHR43690:SF18">
    <property type="entry name" value="INSULIN-DEGRADING ENZYME-RELATED"/>
    <property type="match status" value="1"/>
</dbReference>
<keyword evidence="3" id="KW-0645">Protease</keyword>
<protein>
    <submittedName>
        <fullName evidence="9">Insulinase family protein</fullName>
    </submittedName>
</protein>
<dbReference type="Pfam" id="PF00675">
    <property type="entry name" value="Peptidase_M16"/>
    <property type="match status" value="1"/>
</dbReference>
<dbReference type="Proteomes" id="UP001528411">
    <property type="component" value="Unassembled WGS sequence"/>
</dbReference>
<accession>A0ABT5FI64</accession>
<evidence type="ECO:0000256" key="7">
    <source>
        <dbReference type="ARBA" id="ARBA00023049"/>
    </source>
</evidence>
<name>A0ABT5FI64_9GAMM</name>
<dbReference type="PROSITE" id="PS00143">
    <property type="entry name" value="INSULINASE"/>
    <property type="match status" value="1"/>
</dbReference>
<reference evidence="9 10" key="1">
    <citation type="submission" date="2023-01" db="EMBL/GenBank/DDBJ databases">
        <title>Psychrosphaera sp. nov., isolated from marine algae.</title>
        <authorList>
            <person name="Bayburt H."/>
            <person name="Choi B.J."/>
            <person name="Kim J.M."/>
            <person name="Choi D.G."/>
            <person name="Jeon C.O."/>
        </authorList>
    </citation>
    <scope>NUCLEOTIDE SEQUENCE [LARGE SCALE GENOMIC DNA]</scope>
    <source>
        <strain evidence="9 10">G1-22</strain>
    </source>
</reference>
<keyword evidence="5" id="KW-0378">Hydrolase</keyword>
<dbReference type="PANTHER" id="PTHR43690">
    <property type="entry name" value="NARDILYSIN"/>
    <property type="match status" value="1"/>
</dbReference>
<evidence type="ECO:0000256" key="6">
    <source>
        <dbReference type="ARBA" id="ARBA00022833"/>
    </source>
</evidence>
<dbReference type="InterPro" id="IPR001431">
    <property type="entry name" value="Pept_M16_Zn_BS"/>
</dbReference>
<keyword evidence="6" id="KW-0862">Zinc</keyword>
<evidence type="ECO:0000256" key="1">
    <source>
        <dbReference type="ARBA" id="ARBA00001947"/>
    </source>
</evidence>
<evidence type="ECO:0000259" key="8">
    <source>
        <dbReference type="Pfam" id="PF00675"/>
    </source>
</evidence>
<evidence type="ECO:0000256" key="2">
    <source>
        <dbReference type="ARBA" id="ARBA00007261"/>
    </source>
</evidence>
<feature type="domain" description="Peptidase M16 N-terminal" evidence="8">
    <location>
        <begin position="23"/>
        <end position="69"/>
    </location>
</feature>
<keyword evidence="4" id="KW-0479">Metal-binding</keyword>
<dbReference type="InterPro" id="IPR011249">
    <property type="entry name" value="Metalloenz_LuxS/M16"/>
</dbReference>
<evidence type="ECO:0000313" key="10">
    <source>
        <dbReference type="Proteomes" id="UP001528411"/>
    </source>
</evidence>
<evidence type="ECO:0000256" key="4">
    <source>
        <dbReference type="ARBA" id="ARBA00022723"/>
    </source>
</evidence>
<evidence type="ECO:0000313" key="9">
    <source>
        <dbReference type="EMBL" id="MDC2890886.1"/>
    </source>
</evidence>
<organism evidence="9 10">
    <name type="scientific">Psychrosphaera algicola</name>
    <dbReference type="NCBI Taxonomy" id="3023714"/>
    <lineage>
        <taxon>Bacteria</taxon>
        <taxon>Pseudomonadati</taxon>
        <taxon>Pseudomonadota</taxon>
        <taxon>Gammaproteobacteria</taxon>
        <taxon>Alteromonadales</taxon>
        <taxon>Pseudoalteromonadaceae</taxon>
        <taxon>Psychrosphaera</taxon>
    </lineage>
</organism>
<comment type="caution">
    <text evidence="9">The sequence shown here is derived from an EMBL/GenBank/DDBJ whole genome shotgun (WGS) entry which is preliminary data.</text>
</comment>
<evidence type="ECO:0000256" key="3">
    <source>
        <dbReference type="ARBA" id="ARBA00022670"/>
    </source>
</evidence>
<dbReference type="InterPro" id="IPR011765">
    <property type="entry name" value="Pept_M16_N"/>
</dbReference>
<keyword evidence="7" id="KW-0482">Metalloprotease</keyword>
<proteinExistence type="inferred from homology"/>
<dbReference type="Gene3D" id="3.30.830.10">
    <property type="entry name" value="Metalloenzyme, LuxS/M16 peptidase-like"/>
    <property type="match status" value="1"/>
</dbReference>
<dbReference type="SUPFAM" id="SSF63411">
    <property type="entry name" value="LuxS/MPP-like metallohydrolase"/>
    <property type="match status" value="1"/>
</dbReference>
<gene>
    <name evidence="9" type="ORF">PN838_21730</name>
</gene>
<dbReference type="InterPro" id="IPR050626">
    <property type="entry name" value="Peptidase_M16"/>
</dbReference>
<sequence>MNISPNDNKNYLAMTLDNGLRIVLVEQDDCHKNACSLVVNTGHFDDPVDRPGFAHFVEHLLFNGSKNTQK</sequence>
<evidence type="ECO:0000256" key="5">
    <source>
        <dbReference type="ARBA" id="ARBA00022801"/>
    </source>
</evidence>